<dbReference type="AlphaFoldDB" id="A0A5M3N1M6"/>
<dbReference type="Pfam" id="PF12937">
    <property type="entry name" value="F-box-like"/>
    <property type="match status" value="1"/>
</dbReference>
<feature type="non-terminal residue" evidence="2">
    <location>
        <position position="92"/>
    </location>
</feature>
<dbReference type="Proteomes" id="UP000053558">
    <property type="component" value="Unassembled WGS sequence"/>
</dbReference>
<proteinExistence type="predicted"/>
<dbReference type="OrthoDB" id="3252786at2759"/>
<dbReference type="Gene3D" id="1.20.1280.50">
    <property type="match status" value="1"/>
</dbReference>
<accession>A0A5M3N1M6</accession>
<dbReference type="GeneID" id="19207251"/>
<gene>
    <name evidence="2" type="ORF">CONPUDRAFT_48069</name>
</gene>
<evidence type="ECO:0000313" key="3">
    <source>
        <dbReference type="Proteomes" id="UP000053558"/>
    </source>
</evidence>
<protein>
    <recommendedName>
        <fullName evidence="1">F-box domain-containing protein</fullName>
    </recommendedName>
</protein>
<name>A0A5M3N1M6_CONPW</name>
<comment type="caution">
    <text evidence="2">The sequence shown here is derived from an EMBL/GenBank/DDBJ whole genome shotgun (WGS) entry which is preliminary data.</text>
</comment>
<reference evidence="3" key="1">
    <citation type="journal article" date="2012" name="Science">
        <title>The Paleozoic origin of enzymatic lignin decomposition reconstructed from 31 fungal genomes.</title>
        <authorList>
            <person name="Floudas D."/>
            <person name="Binder M."/>
            <person name="Riley R."/>
            <person name="Barry K."/>
            <person name="Blanchette R.A."/>
            <person name="Henrissat B."/>
            <person name="Martinez A.T."/>
            <person name="Otillar R."/>
            <person name="Spatafora J.W."/>
            <person name="Yadav J.S."/>
            <person name="Aerts A."/>
            <person name="Benoit I."/>
            <person name="Boyd A."/>
            <person name="Carlson A."/>
            <person name="Copeland A."/>
            <person name="Coutinho P.M."/>
            <person name="de Vries R.P."/>
            <person name="Ferreira P."/>
            <person name="Findley K."/>
            <person name="Foster B."/>
            <person name="Gaskell J."/>
            <person name="Glotzer D."/>
            <person name="Gorecki P."/>
            <person name="Heitman J."/>
            <person name="Hesse C."/>
            <person name="Hori C."/>
            <person name="Igarashi K."/>
            <person name="Jurgens J.A."/>
            <person name="Kallen N."/>
            <person name="Kersten P."/>
            <person name="Kohler A."/>
            <person name="Kuees U."/>
            <person name="Kumar T.K.A."/>
            <person name="Kuo A."/>
            <person name="LaButti K."/>
            <person name="Larrondo L.F."/>
            <person name="Lindquist E."/>
            <person name="Ling A."/>
            <person name="Lombard V."/>
            <person name="Lucas S."/>
            <person name="Lundell T."/>
            <person name="Martin R."/>
            <person name="McLaughlin D.J."/>
            <person name="Morgenstern I."/>
            <person name="Morin E."/>
            <person name="Murat C."/>
            <person name="Nagy L.G."/>
            <person name="Nolan M."/>
            <person name="Ohm R.A."/>
            <person name="Patyshakuliyeva A."/>
            <person name="Rokas A."/>
            <person name="Ruiz-Duenas F.J."/>
            <person name="Sabat G."/>
            <person name="Salamov A."/>
            <person name="Samejima M."/>
            <person name="Schmutz J."/>
            <person name="Slot J.C."/>
            <person name="St John F."/>
            <person name="Stenlid J."/>
            <person name="Sun H."/>
            <person name="Sun S."/>
            <person name="Syed K."/>
            <person name="Tsang A."/>
            <person name="Wiebenga A."/>
            <person name="Young D."/>
            <person name="Pisabarro A."/>
            <person name="Eastwood D.C."/>
            <person name="Martin F."/>
            <person name="Cullen D."/>
            <person name="Grigoriev I.V."/>
            <person name="Hibbett D.S."/>
        </authorList>
    </citation>
    <scope>NUCLEOTIDE SEQUENCE [LARGE SCALE GENOMIC DNA]</scope>
    <source>
        <strain evidence="3">RWD-64-598 SS2</strain>
    </source>
</reference>
<dbReference type="OMA" id="LARPQYH"/>
<dbReference type="InterPro" id="IPR001810">
    <property type="entry name" value="F-box_dom"/>
</dbReference>
<dbReference type="KEGG" id="cput:CONPUDRAFT_48069"/>
<evidence type="ECO:0000313" key="2">
    <source>
        <dbReference type="EMBL" id="EIW84805.1"/>
    </source>
</evidence>
<organism evidence="2 3">
    <name type="scientific">Coniophora puteana (strain RWD-64-598)</name>
    <name type="common">Brown rot fungus</name>
    <dbReference type="NCBI Taxonomy" id="741705"/>
    <lineage>
        <taxon>Eukaryota</taxon>
        <taxon>Fungi</taxon>
        <taxon>Dikarya</taxon>
        <taxon>Basidiomycota</taxon>
        <taxon>Agaricomycotina</taxon>
        <taxon>Agaricomycetes</taxon>
        <taxon>Agaricomycetidae</taxon>
        <taxon>Boletales</taxon>
        <taxon>Coniophorineae</taxon>
        <taxon>Coniophoraceae</taxon>
        <taxon>Coniophora</taxon>
    </lineage>
</organism>
<dbReference type="EMBL" id="JH711574">
    <property type="protein sequence ID" value="EIW84805.1"/>
    <property type="molecule type" value="Genomic_DNA"/>
</dbReference>
<sequence>MNDLDSAIYALQNVRTRLSRSATECRRLVSAVGRLPVEILSEIFILARPQYHGLRLDPSDHSSVQKYLQPSFTVAQVCRRWRSIALGTPRLW</sequence>
<feature type="domain" description="F-box" evidence="1">
    <location>
        <begin position="33"/>
        <end position="92"/>
    </location>
</feature>
<dbReference type="RefSeq" id="XP_007764059.1">
    <property type="nucleotide sequence ID" value="XM_007765869.1"/>
</dbReference>
<evidence type="ECO:0000259" key="1">
    <source>
        <dbReference type="Pfam" id="PF12937"/>
    </source>
</evidence>
<keyword evidence="3" id="KW-1185">Reference proteome</keyword>